<sequence>MITLYLQKDAIALMRAAYYVTHHLQDEYSIFQMAHQKILFYIRVILYCI</sequence>
<dbReference type="Proteomes" id="UP000020406">
    <property type="component" value="Unassembled WGS sequence"/>
</dbReference>
<dbReference type="EMBL" id="JDSQ01000013">
    <property type="protein sequence ID" value="EWS77821.1"/>
    <property type="molecule type" value="Genomic_DNA"/>
</dbReference>
<name>Z9JJ09_9GAMM</name>
<gene>
    <name evidence="1" type="ORF">AF72_08570</name>
</gene>
<organism evidence="1 2">
    <name type="scientific">Xylella taiwanensis</name>
    <dbReference type="NCBI Taxonomy" id="1444770"/>
    <lineage>
        <taxon>Bacteria</taxon>
        <taxon>Pseudomonadati</taxon>
        <taxon>Pseudomonadota</taxon>
        <taxon>Gammaproteobacteria</taxon>
        <taxon>Lysobacterales</taxon>
        <taxon>Lysobacteraceae</taxon>
        <taxon>Xylella</taxon>
    </lineage>
</organism>
<reference evidence="1 2" key="1">
    <citation type="journal article" date="2014" name="Genome Announc.">
        <title>Draft Genome Sequence of Xylella fastidiosa Pear Leaf Scorch Strain in Taiwan.</title>
        <authorList>
            <person name="Su C.C."/>
            <person name="Deng W.L."/>
            <person name="Jan F.J."/>
            <person name="Chang C.J."/>
            <person name="Huang H."/>
            <person name="Chen J."/>
        </authorList>
    </citation>
    <scope>NUCLEOTIDE SEQUENCE [LARGE SCALE GENOMIC DNA]</scope>
    <source>
        <strain evidence="1 2">PLS229</strain>
    </source>
</reference>
<protein>
    <submittedName>
        <fullName evidence="1">Uncharacterized protein</fullName>
    </submittedName>
</protein>
<comment type="caution">
    <text evidence="1">The sequence shown here is derived from an EMBL/GenBank/DDBJ whole genome shotgun (WGS) entry which is preliminary data.</text>
</comment>
<proteinExistence type="predicted"/>
<evidence type="ECO:0000313" key="1">
    <source>
        <dbReference type="EMBL" id="EWS77821.1"/>
    </source>
</evidence>
<evidence type="ECO:0000313" key="2">
    <source>
        <dbReference type="Proteomes" id="UP000020406"/>
    </source>
</evidence>
<accession>Z9JJ09</accession>
<dbReference type="AlphaFoldDB" id="Z9JJ09"/>